<dbReference type="Proteomes" id="UP001165430">
    <property type="component" value="Unassembled WGS sequence"/>
</dbReference>
<proteinExistence type="predicted"/>
<feature type="transmembrane region" description="Helical" evidence="1">
    <location>
        <begin position="34"/>
        <end position="55"/>
    </location>
</feature>
<keyword evidence="1" id="KW-0472">Membrane</keyword>
<dbReference type="PANTHER" id="PTHR34978:SF3">
    <property type="entry name" value="SLR0241 PROTEIN"/>
    <property type="match status" value="1"/>
</dbReference>
<dbReference type="EMBL" id="JAKZGO010000003">
    <property type="protein sequence ID" value="MCH7412890.1"/>
    <property type="molecule type" value="Genomic_DNA"/>
</dbReference>
<keyword evidence="1" id="KW-0812">Transmembrane</keyword>
<feature type="transmembrane region" description="Helical" evidence="1">
    <location>
        <begin position="117"/>
        <end position="138"/>
    </location>
</feature>
<sequence>MILYFIKVALLMTVLLIIYKVFLSKINTFKFNRFYLLLSLMLSLVAPLIVLPNLFPQFQNVSHQFERILEFDEKESLPIMAEKASDPSNTVLPVESDFNFVEKSESKNPLPFKKSTLIFVLYLTGIAFFTFVFITKILGFSKLIRSCQQENQGDFKFVLLDEDTLPFIFLNYFFINKEIYQNNQLEKEILEHELTHIRQKHSLDILFVEILKIFLWFNPVVWFYKNVIQLNHEYLADQAVNEAFESRTDYQLLLISKITQKSESFALSSSVNYSITKKRLQMMAEKTHNSKSILLKGYAIACSFLALAAFSSSVQGFQVNPIVTFAQSLEKYEKLIENALEADDRYTLVLKNLDLENLSEAYNTLSEEEKEKASEFPFLEEAAFVKLKELQDNSEKIKITFKFSTPPAKKTIREEVWENWKKEKNLSIEIDDELVEVNLDDYAKEDFALHQVVETRPKGTLKKPEYLLKLTTHDYYEIKHIQVKKVLNHIIAEYQNEDKLDIMYFMKGVNKNVNNTKENLEEIILEGILSHEQKEYKPGPHYHEGVFIPASLTTKNEKWKSVNIFKEQEPKF</sequence>
<evidence type="ECO:0000313" key="3">
    <source>
        <dbReference type="EMBL" id="MCH7412890.1"/>
    </source>
</evidence>
<evidence type="ECO:0000259" key="2">
    <source>
        <dbReference type="Pfam" id="PF05569"/>
    </source>
</evidence>
<keyword evidence="4" id="KW-1185">Reference proteome</keyword>
<evidence type="ECO:0000256" key="1">
    <source>
        <dbReference type="SAM" id="Phobius"/>
    </source>
</evidence>
<name>A0ABS9V9Z4_9BACT</name>
<dbReference type="Pfam" id="PF05569">
    <property type="entry name" value="Peptidase_M56"/>
    <property type="match status" value="1"/>
</dbReference>
<protein>
    <submittedName>
        <fullName evidence="3">M56 family metallopeptidase</fullName>
    </submittedName>
</protein>
<dbReference type="InterPro" id="IPR052173">
    <property type="entry name" value="Beta-lactam_resp_regulator"/>
</dbReference>
<feature type="domain" description="Peptidase M56" evidence="2">
    <location>
        <begin position="6"/>
        <end position="282"/>
    </location>
</feature>
<dbReference type="CDD" id="cd07341">
    <property type="entry name" value="M56_BlaR1_MecR1_like"/>
    <property type="match status" value="1"/>
</dbReference>
<gene>
    <name evidence="3" type="ORF">MM213_05285</name>
</gene>
<keyword evidence="1" id="KW-1133">Transmembrane helix</keyword>
<organism evidence="3 4">
    <name type="scientific">Belliella alkalica</name>
    <dbReference type="NCBI Taxonomy" id="1730871"/>
    <lineage>
        <taxon>Bacteria</taxon>
        <taxon>Pseudomonadati</taxon>
        <taxon>Bacteroidota</taxon>
        <taxon>Cytophagia</taxon>
        <taxon>Cytophagales</taxon>
        <taxon>Cyclobacteriaceae</taxon>
        <taxon>Belliella</taxon>
    </lineage>
</organism>
<dbReference type="PANTHER" id="PTHR34978">
    <property type="entry name" value="POSSIBLE SENSOR-TRANSDUCER PROTEIN BLAR"/>
    <property type="match status" value="1"/>
</dbReference>
<reference evidence="3" key="1">
    <citation type="submission" date="2022-03" db="EMBL/GenBank/DDBJ databases">
        <title>De novo assembled genomes of Belliella spp. (Cyclobacteriaceae) strains.</title>
        <authorList>
            <person name="Szabo A."/>
            <person name="Korponai K."/>
            <person name="Felfoldi T."/>
        </authorList>
    </citation>
    <scope>NUCLEOTIDE SEQUENCE</scope>
    <source>
        <strain evidence="3">DSM 111903</strain>
    </source>
</reference>
<feature type="transmembrane region" description="Helical" evidence="1">
    <location>
        <begin position="6"/>
        <end position="22"/>
    </location>
</feature>
<evidence type="ECO:0000313" key="4">
    <source>
        <dbReference type="Proteomes" id="UP001165430"/>
    </source>
</evidence>
<dbReference type="InterPro" id="IPR008756">
    <property type="entry name" value="Peptidase_M56"/>
</dbReference>
<dbReference type="RefSeq" id="WP_241410426.1">
    <property type="nucleotide sequence ID" value="NZ_JAKZGO010000003.1"/>
</dbReference>
<accession>A0ABS9V9Z4</accession>
<comment type="caution">
    <text evidence="3">The sequence shown here is derived from an EMBL/GenBank/DDBJ whole genome shotgun (WGS) entry which is preliminary data.</text>
</comment>
<feature type="transmembrane region" description="Helical" evidence="1">
    <location>
        <begin position="293"/>
        <end position="311"/>
    </location>
</feature>